<dbReference type="PANTHER" id="PTHR22916">
    <property type="entry name" value="GLYCOSYLTRANSFERASE"/>
    <property type="match status" value="1"/>
</dbReference>
<dbReference type="PANTHER" id="PTHR22916:SF51">
    <property type="entry name" value="GLYCOSYLTRANSFERASE EPSH-RELATED"/>
    <property type="match status" value="1"/>
</dbReference>
<dbReference type="SUPFAM" id="SSF53448">
    <property type="entry name" value="Nucleotide-diphospho-sugar transferases"/>
    <property type="match status" value="1"/>
</dbReference>
<dbReference type="Gene3D" id="3.90.550.10">
    <property type="entry name" value="Spore Coat Polysaccharide Biosynthesis Protein SpsA, Chain A"/>
    <property type="match status" value="1"/>
</dbReference>
<comment type="caution">
    <text evidence="4">The sequence shown here is derived from an EMBL/GenBank/DDBJ whole genome shotgun (WGS) entry which is preliminary data.</text>
</comment>
<reference evidence="5" key="3">
    <citation type="submission" date="2018-05" db="EMBL/GenBank/DDBJ databases">
        <authorList>
            <person name="Lu D."/>
        </authorList>
    </citation>
    <scope>NUCLEOTIDE SEQUENCE [LARGE SCALE GENOMIC DNA]</scope>
    <source>
        <strain evidence="5">ZY111</strain>
    </source>
</reference>
<evidence type="ECO:0000313" key="4">
    <source>
        <dbReference type="EMBL" id="PWH82394.1"/>
    </source>
</evidence>
<dbReference type="InterPro" id="IPR001173">
    <property type="entry name" value="Glyco_trans_2-like"/>
</dbReference>
<sequence length="311" mass="36344">MDNLISVIVPVYNAEKYLMRCVKSISNQTYKNLEIILVNDGSSDDSQSICESLSKEDSRIKLINQKNGGSSIARNTGLENANGDIISFIDSDDFIEDTMLEQMIRLMLDNKLDVIEIERNAVSNTKIFDNSFTIEDPIVSTERIIKTTAFQVWKRIYKRHVVENMRFIPNIIHQDVFFTIDVINKVPSIGYLNSPLYIYNRESIGIIRSKYSEMKRDIAIRATEYIAANIQKHPKLEKVMNSYIVSYYTDHYFLLSRNNKLDKQRTYRKKLKREIFKAYDFSKIRLRSFLVIAMPTKFMEIISSSYQSIKR</sequence>
<gene>
    <name evidence="4" type="ORF">DIS18_09070</name>
</gene>
<evidence type="ECO:0000256" key="1">
    <source>
        <dbReference type="ARBA" id="ARBA00022676"/>
    </source>
</evidence>
<dbReference type="GO" id="GO:0016758">
    <property type="term" value="F:hexosyltransferase activity"/>
    <property type="evidence" value="ECO:0007669"/>
    <property type="project" value="UniProtKB-ARBA"/>
</dbReference>
<proteinExistence type="predicted"/>
<dbReference type="OrthoDB" id="9815829at2"/>
<dbReference type="Pfam" id="PF00535">
    <property type="entry name" value="Glycos_transf_2"/>
    <property type="match status" value="1"/>
</dbReference>
<evidence type="ECO:0000313" key="5">
    <source>
        <dbReference type="Proteomes" id="UP000245375"/>
    </source>
</evidence>
<name>A0A2U2X3R4_9FLAO</name>
<dbReference type="CDD" id="cd00761">
    <property type="entry name" value="Glyco_tranf_GTA_type"/>
    <property type="match status" value="1"/>
</dbReference>
<accession>A0A2U2X3R4</accession>
<keyword evidence="5" id="KW-1185">Reference proteome</keyword>
<dbReference type="Proteomes" id="UP000245375">
    <property type="component" value="Unassembled WGS sequence"/>
</dbReference>
<protein>
    <recommendedName>
        <fullName evidence="3">Glycosyltransferase 2-like domain-containing protein</fullName>
    </recommendedName>
</protein>
<dbReference type="InterPro" id="IPR029044">
    <property type="entry name" value="Nucleotide-diphossugar_trans"/>
</dbReference>
<evidence type="ECO:0000259" key="3">
    <source>
        <dbReference type="Pfam" id="PF00535"/>
    </source>
</evidence>
<dbReference type="RefSeq" id="WP_109352761.1">
    <property type="nucleotide sequence ID" value="NZ_QFRI01000002.1"/>
</dbReference>
<keyword evidence="2" id="KW-0808">Transferase</keyword>
<keyword evidence="1" id="KW-0328">Glycosyltransferase</keyword>
<dbReference type="AlphaFoldDB" id="A0A2U2X3R4"/>
<organism evidence="4 5">
    <name type="scientific">Algibacter marinivivus</name>
    <dbReference type="NCBI Taxonomy" id="2100723"/>
    <lineage>
        <taxon>Bacteria</taxon>
        <taxon>Pseudomonadati</taxon>
        <taxon>Bacteroidota</taxon>
        <taxon>Flavobacteriia</taxon>
        <taxon>Flavobacteriales</taxon>
        <taxon>Flavobacteriaceae</taxon>
        <taxon>Algibacter</taxon>
    </lineage>
</organism>
<evidence type="ECO:0000256" key="2">
    <source>
        <dbReference type="ARBA" id="ARBA00022679"/>
    </source>
</evidence>
<reference evidence="5" key="1">
    <citation type="submission" date="2018-05" db="EMBL/GenBank/DDBJ databases">
        <title>Algibacter marinivivus sp. nov., isolated from sample around a algae.</title>
        <authorList>
            <person name="Lu D."/>
        </authorList>
    </citation>
    <scope>NUCLEOTIDE SEQUENCE [LARGE SCALE GENOMIC DNA]</scope>
    <source>
        <strain evidence="5">ZY111</strain>
    </source>
</reference>
<feature type="domain" description="Glycosyltransferase 2-like" evidence="3">
    <location>
        <begin position="6"/>
        <end position="116"/>
    </location>
</feature>
<dbReference type="EMBL" id="QFRI01000002">
    <property type="protein sequence ID" value="PWH82394.1"/>
    <property type="molecule type" value="Genomic_DNA"/>
</dbReference>
<reference evidence="4 5" key="2">
    <citation type="submission" date="2018-05" db="EMBL/GenBank/DDBJ databases">
        <title>Algibacter marinivivus sp. nov., isolated from sample around a algae.</title>
        <authorList>
            <person name="Zhong X."/>
        </authorList>
    </citation>
    <scope>NUCLEOTIDE SEQUENCE [LARGE SCALE GENOMIC DNA]</scope>
    <source>
        <strain evidence="4 5">ZY111</strain>
    </source>
</reference>